<organism evidence="1 2">
    <name type="scientific">Trichinella nelsoni</name>
    <dbReference type="NCBI Taxonomy" id="6336"/>
    <lineage>
        <taxon>Eukaryota</taxon>
        <taxon>Metazoa</taxon>
        <taxon>Ecdysozoa</taxon>
        <taxon>Nematoda</taxon>
        <taxon>Enoplea</taxon>
        <taxon>Dorylaimia</taxon>
        <taxon>Trichinellida</taxon>
        <taxon>Trichinellidae</taxon>
        <taxon>Trichinella</taxon>
    </lineage>
</organism>
<dbReference type="EMBL" id="JYDL01000065">
    <property type="protein sequence ID" value="KRX18959.1"/>
    <property type="molecule type" value="Genomic_DNA"/>
</dbReference>
<sequence>MQCQQKCPNEPKQHNDNWSSKVGSLFALIYGPHLCLSEFRGSIDTLRCVCQPTGRLSQTFVQSAYHVPCADGRSESRENDDALMTMRIHRIVIIVVISEAMHCITYKALRNDVSFWGRFSTPACGRYLPTT</sequence>
<dbReference type="OrthoDB" id="10457158at2759"/>
<dbReference type="AlphaFoldDB" id="A0A0V0RX58"/>
<name>A0A0V0RX58_9BILA</name>
<protein>
    <submittedName>
        <fullName evidence="1">Uncharacterized protein</fullName>
    </submittedName>
</protein>
<evidence type="ECO:0000313" key="1">
    <source>
        <dbReference type="EMBL" id="KRX18959.1"/>
    </source>
</evidence>
<proteinExistence type="predicted"/>
<comment type="caution">
    <text evidence="1">The sequence shown here is derived from an EMBL/GenBank/DDBJ whole genome shotgun (WGS) entry which is preliminary data.</text>
</comment>
<accession>A0A0V0RX58</accession>
<keyword evidence="2" id="KW-1185">Reference proteome</keyword>
<dbReference type="Proteomes" id="UP000054630">
    <property type="component" value="Unassembled WGS sequence"/>
</dbReference>
<gene>
    <name evidence="1" type="ORF">T07_4740</name>
</gene>
<reference evidence="1 2" key="1">
    <citation type="submission" date="2015-01" db="EMBL/GenBank/DDBJ databases">
        <title>Evolution of Trichinella species and genotypes.</title>
        <authorList>
            <person name="Korhonen P.K."/>
            <person name="Edoardo P."/>
            <person name="Giuseppe L.R."/>
            <person name="Gasser R.B."/>
        </authorList>
    </citation>
    <scope>NUCLEOTIDE SEQUENCE [LARGE SCALE GENOMIC DNA]</scope>
    <source>
        <strain evidence="1">ISS37</strain>
    </source>
</reference>
<evidence type="ECO:0000313" key="2">
    <source>
        <dbReference type="Proteomes" id="UP000054630"/>
    </source>
</evidence>